<reference evidence="2" key="2">
    <citation type="submission" date="2019-06" db="EMBL/GenBank/DDBJ databases">
        <title>Genomics analysis of Aphanomyces spp. identifies a new class of oomycete effector associated with host adaptation.</title>
        <authorList>
            <person name="Gaulin E."/>
        </authorList>
    </citation>
    <scope>NUCLEOTIDE SEQUENCE</scope>
    <source>
        <strain evidence="2">CBS 578.67</strain>
    </source>
</reference>
<dbReference type="Proteomes" id="UP000332933">
    <property type="component" value="Unassembled WGS sequence"/>
</dbReference>
<dbReference type="EMBL" id="VJMH01005114">
    <property type="protein sequence ID" value="KAF0700734.1"/>
    <property type="molecule type" value="Genomic_DNA"/>
</dbReference>
<evidence type="ECO:0000313" key="2">
    <source>
        <dbReference type="EMBL" id="KAF0700734.1"/>
    </source>
</evidence>
<evidence type="ECO:0000313" key="4">
    <source>
        <dbReference type="Proteomes" id="UP000332933"/>
    </source>
</evidence>
<name>A0A485KL64_9STRA</name>
<dbReference type="EMBL" id="CAADRA010005135">
    <property type="protein sequence ID" value="VFT85675.1"/>
    <property type="molecule type" value="Genomic_DNA"/>
</dbReference>
<reference evidence="3 4" key="1">
    <citation type="submission" date="2019-03" db="EMBL/GenBank/DDBJ databases">
        <authorList>
            <person name="Gaulin E."/>
            <person name="Dumas B."/>
        </authorList>
    </citation>
    <scope>NUCLEOTIDE SEQUENCE [LARGE SCALE GENOMIC DNA]</scope>
    <source>
        <strain evidence="3">CBS 568.67</strain>
    </source>
</reference>
<dbReference type="AlphaFoldDB" id="A0A485KL64"/>
<gene>
    <name evidence="3" type="primary">Aste57867_8789</name>
    <name evidence="2" type="ORF">As57867_008754</name>
    <name evidence="3" type="ORF">ASTE57867_8789</name>
</gene>
<evidence type="ECO:0000313" key="3">
    <source>
        <dbReference type="EMBL" id="VFT85675.1"/>
    </source>
</evidence>
<keyword evidence="1" id="KW-0175">Coiled coil</keyword>
<accession>A0A485KL64</accession>
<feature type="coiled-coil region" evidence="1">
    <location>
        <begin position="28"/>
        <end position="55"/>
    </location>
</feature>
<sequence>MESPVMADAESTASEADDELNVDALETVDALLRRREKHQAQRKRKQVEVETLKRTMHQLASVLARTKETRDTQRRTHALAKAKRGALSWEDVAQVFQDARVACTDENAALQTKVREGKALIRAIEAWIAHDTSLTNSPNAMVRTWRHVSLYADPTLRTLGKEWITQQMYHNAARMFQAHGFPPPPPHHHHGTDDRVETFQDMDVGFNDIDDGGIQYLWRRAYIDPLSLDAFVFGCKYFLCSAMFVDTSNIGMTQSLHEETASTFLHQMVTQGGKGDRVNLVAAVFPVHAHRCILVAQQIHHDESWQHHKDQRDFAVWVDATQIGPSATHVRLIVRRSQRFNGKGKPVSLDEEAKAWGHAVRGGGTSTVQQARFRRHVIHAQEQFVAIADGWVQANQSNE</sequence>
<protein>
    <submittedName>
        <fullName evidence="3">Aste57867_8789 protein</fullName>
    </submittedName>
</protein>
<organism evidence="3 4">
    <name type="scientific">Aphanomyces stellatus</name>
    <dbReference type="NCBI Taxonomy" id="120398"/>
    <lineage>
        <taxon>Eukaryota</taxon>
        <taxon>Sar</taxon>
        <taxon>Stramenopiles</taxon>
        <taxon>Oomycota</taxon>
        <taxon>Saprolegniomycetes</taxon>
        <taxon>Saprolegniales</taxon>
        <taxon>Verrucalvaceae</taxon>
        <taxon>Aphanomyces</taxon>
    </lineage>
</organism>
<evidence type="ECO:0000256" key="1">
    <source>
        <dbReference type="SAM" id="Coils"/>
    </source>
</evidence>
<keyword evidence="4" id="KW-1185">Reference proteome</keyword>
<proteinExistence type="predicted"/>